<comment type="caution">
    <text evidence="2">The sequence shown here is derived from an EMBL/GenBank/DDBJ whole genome shotgun (WGS) entry which is preliminary data.</text>
</comment>
<organism evidence="2 3">
    <name type="scientific">Candidatus Woesebacteria bacterium GW2011_GWB1_45_5</name>
    <dbReference type="NCBI Taxonomy" id="1618581"/>
    <lineage>
        <taxon>Bacteria</taxon>
        <taxon>Candidatus Woeseibacteriota</taxon>
    </lineage>
</organism>
<gene>
    <name evidence="2" type="ORF">UX13_C0044G0007</name>
</gene>
<evidence type="ECO:0000313" key="3">
    <source>
        <dbReference type="Proteomes" id="UP000034329"/>
    </source>
</evidence>
<reference evidence="2 3" key="1">
    <citation type="journal article" date="2015" name="Nature">
        <title>rRNA introns, odd ribosomes, and small enigmatic genomes across a large radiation of phyla.</title>
        <authorList>
            <person name="Brown C.T."/>
            <person name="Hug L.A."/>
            <person name="Thomas B.C."/>
            <person name="Sharon I."/>
            <person name="Castelle C.J."/>
            <person name="Singh A."/>
            <person name="Wilkins M.J."/>
            <person name="Williams K.H."/>
            <person name="Banfield J.F."/>
        </authorList>
    </citation>
    <scope>NUCLEOTIDE SEQUENCE [LARGE SCALE GENOMIC DNA]</scope>
</reference>
<keyword evidence="1" id="KW-0472">Membrane</keyword>
<proteinExistence type="predicted"/>
<protein>
    <submittedName>
        <fullName evidence="2">Uncharacterized protein</fullName>
    </submittedName>
</protein>
<name>A0A0G1PUZ0_9BACT</name>
<dbReference type="AlphaFoldDB" id="A0A0G1PUZ0"/>
<accession>A0A0G1PUZ0</accession>
<dbReference type="InterPro" id="IPR013783">
    <property type="entry name" value="Ig-like_fold"/>
</dbReference>
<evidence type="ECO:0000256" key="1">
    <source>
        <dbReference type="SAM" id="Phobius"/>
    </source>
</evidence>
<dbReference type="Gene3D" id="2.60.40.10">
    <property type="entry name" value="Immunoglobulins"/>
    <property type="match status" value="1"/>
</dbReference>
<keyword evidence="1" id="KW-0812">Transmembrane</keyword>
<evidence type="ECO:0000313" key="2">
    <source>
        <dbReference type="EMBL" id="KKU09298.1"/>
    </source>
</evidence>
<keyword evidence="1" id="KW-1133">Transmembrane helix</keyword>
<dbReference type="Proteomes" id="UP000034329">
    <property type="component" value="Unassembled WGS sequence"/>
</dbReference>
<feature type="transmembrane region" description="Helical" evidence="1">
    <location>
        <begin position="6"/>
        <end position="24"/>
    </location>
</feature>
<sequence>MRKELIWAGIVGITFGLVIAFGAWRINSSLKTKPPSTEATPLPEQNSELKIALAKPENDDVVTEDSVTVSGITKPLAWVTLSAEEDDYVVRSEQSGVFEEEVGLIPGVNQIKITAFDPEGNKSTEKVLVVFSSSFKEKSVPTPTPGANATEESDIKQKVAQTTVANTTKGTNKTVKLTDIAIGDFIVAMGYVNGNSVLVSQRILIADPVTEPKLNASMGLGKDVTTSKNTLVFLFNEGEVTKSKAVNIGDGDKVIYVIEEVKEKSSTRTVFVVQ</sequence>
<dbReference type="EMBL" id="LCLA01000044">
    <property type="protein sequence ID" value="KKU09298.1"/>
    <property type="molecule type" value="Genomic_DNA"/>
</dbReference>